<proteinExistence type="predicted"/>
<dbReference type="EMBL" id="CM042048">
    <property type="protein sequence ID" value="KAI3759364.1"/>
    <property type="molecule type" value="Genomic_DNA"/>
</dbReference>
<reference evidence="1 2" key="2">
    <citation type="journal article" date="2022" name="Mol. Ecol. Resour.">
        <title>The genomes of chicory, endive, great burdock and yacon provide insights into Asteraceae paleo-polyploidization history and plant inulin production.</title>
        <authorList>
            <person name="Fan W."/>
            <person name="Wang S."/>
            <person name="Wang H."/>
            <person name="Wang A."/>
            <person name="Jiang F."/>
            <person name="Liu H."/>
            <person name="Zhao H."/>
            <person name="Xu D."/>
            <person name="Zhang Y."/>
        </authorList>
    </citation>
    <scope>NUCLEOTIDE SEQUENCE [LARGE SCALE GENOMIC DNA]</scope>
    <source>
        <strain evidence="2">cv. Niubang</strain>
    </source>
</reference>
<evidence type="ECO:0000313" key="1">
    <source>
        <dbReference type="EMBL" id="KAI3759364.1"/>
    </source>
</evidence>
<evidence type="ECO:0000313" key="2">
    <source>
        <dbReference type="Proteomes" id="UP001055879"/>
    </source>
</evidence>
<organism evidence="1 2">
    <name type="scientific">Arctium lappa</name>
    <name type="common">Greater burdock</name>
    <name type="synonym">Lappa major</name>
    <dbReference type="NCBI Taxonomy" id="4217"/>
    <lineage>
        <taxon>Eukaryota</taxon>
        <taxon>Viridiplantae</taxon>
        <taxon>Streptophyta</taxon>
        <taxon>Embryophyta</taxon>
        <taxon>Tracheophyta</taxon>
        <taxon>Spermatophyta</taxon>
        <taxon>Magnoliopsida</taxon>
        <taxon>eudicotyledons</taxon>
        <taxon>Gunneridae</taxon>
        <taxon>Pentapetalae</taxon>
        <taxon>asterids</taxon>
        <taxon>campanulids</taxon>
        <taxon>Asterales</taxon>
        <taxon>Asteraceae</taxon>
        <taxon>Carduoideae</taxon>
        <taxon>Cardueae</taxon>
        <taxon>Arctiinae</taxon>
        <taxon>Arctium</taxon>
    </lineage>
</organism>
<name>A0ACB9EKB8_ARCLA</name>
<protein>
    <submittedName>
        <fullName evidence="1">Uncharacterized protein</fullName>
    </submittedName>
</protein>
<reference evidence="2" key="1">
    <citation type="journal article" date="2022" name="Mol. Ecol. Resour.">
        <title>The genomes of chicory, endive, great burdock and yacon provide insights into Asteraceae palaeo-polyploidization history and plant inulin production.</title>
        <authorList>
            <person name="Fan W."/>
            <person name="Wang S."/>
            <person name="Wang H."/>
            <person name="Wang A."/>
            <person name="Jiang F."/>
            <person name="Liu H."/>
            <person name="Zhao H."/>
            <person name="Xu D."/>
            <person name="Zhang Y."/>
        </authorList>
    </citation>
    <scope>NUCLEOTIDE SEQUENCE [LARGE SCALE GENOMIC DNA]</scope>
    <source>
        <strain evidence="2">cv. Niubang</strain>
    </source>
</reference>
<gene>
    <name evidence="1" type="ORF">L6452_07125</name>
</gene>
<keyword evidence="2" id="KW-1185">Reference proteome</keyword>
<comment type="caution">
    <text evidence="1">The sequence shown here is derived from an EMBL/GenBank/DDBJ whole genome shotgun (WGS) entry which is preliminary data.</text>
</comment>
<sequence>MEPITSDYESLGIVRDRKLKLFGFLIDPCAKDPEDERVCSSVGESMEEKRGFIPSNPKKYKCPFCCKKFVNSQALGGHQNAHKKERLKKKKMEVEAKRAKFNLYFESPSSLNTHDATLSFNSFSSYFSYSSDDYHNMYFSNTHIINLPCSNYQQNGFTLGIGHNGTY</sequence>
<dbReference type="Proteomes" id="UP001055879">
    <property type="component" value="Linkage Group LG02"/>
</dbReference>
<accession>A0ACB9EKB8</accession>